<protein>
    <submittedName>
        <fullName evidence="1">Uncharacterized protein</fullName>
    </submittedName>
</protein>
<evidence type="ECO:0000313" key="1">
    <source>
        <dbReference type="EMBL" id="QSE97574.1"/>
    </source>
</evidence>
<dbReference type="EMBL" id="CP070608">
    <property type="protein sequence ID" value="QSE97574.1"/>
    <property type="molecule type" value="Genomic_DNA"/>
</dbReference>
<sequence length="49" mass="5770">MKITYITSIINIILNNNFNVDSEIFDELHSLSVNQLALRYKQVYYAFAK</sequence>
<reference evidence="1" key="1">
    <citation type="submission" date="2021-02" db="EMBL/GenBank/DDBJ databases">
        <title>Fulvivirga sp. S481 isolated from sea water.</title>
        <authorList>
            <person name="Bae S.S."/>
            <person name="Baek K."/>
        </authorList>
    </citation>
    <scope>NUCLEOTIDE SEQUENCE</scope>
    <source>
        <strain evidence="1">S481</strain>
    </source>
</reference>
<name>A0A974WFK7_9BACT</name>
<gene>
    <name evidence="1" type="ORF">JR347_00355</name>
</gene>
<evidence type="ECO:0000313" key="2">
    <source>
        <dbReference type="Proteomes" id="UP000662783"/>
    </source>
</evidence>
<dbReference type="KEGG" id="fuv:JR347_00355"/>
<dbReference type="RefSeq" id="WP_205722084.1">
    <property type="nucleotide sequence ID" value="NZ_CP070608.1"/>
</dbReference>
<keyword evidence="2" id="KW-1185">Reference proteome</keyword>
<dbReference type="Proteomes" id="UP000662783">
    <property type="component" value="Chromosome"/>
</dbReference>
<accession>A0A974WFK7</accession>
<dbReference type="AlphaFoldDB" id="A0A974WFK7"/>
<organism evidence="1 2">
    <name type="scientific">Fulvivirga lutea</name>
    <dbReference type="NCBI Taxonomy" id="2810512"/>
    <lineage>
        <taxon>Bacteria</taxon>
        <taxon>Pseudomonadati</taxon>
        <taxon>Bacteroidota</taxon>
        <taxon>Cytophagia</taxon>
        <taxon>Cytophagales</taxon>
        <taxon>Fulvivirgaceae</taxon>
        <taxon>Fulvivirga</taxon>
    </lineage>
</organism>
<proteinExistence type="predicted"/>